<proteinExistence type="predicted"/>
<accession>A0A930YL73</accession>
<dbReference type="AlphaFoldDB" id="A0A930YL73"/>
<organism evidence="4 5">
    <name type="scientific">Nocardioides islandensis</name>
    <dbReference type="NCBI Taxonomy" id="433663"/>
    <lineage>
        <taxon>Bacteria</taxon>
        <taxon>Bacillati</taxon>
        <taxon>Actinomycetota</taxon>
        <taxon>Actinomycetes</taxon>
        <taxon>Propionibacteriales</taxon>
        <taxon>Nocardioidaceae</taxon>
        <taxon>Nocardioides</taxon>
    </lineage>
</organism>
<keyword evidence="5" id="KW-1185">Reference proteome</keyword>
<dbReference type="Proteomes" id="UP000640489">
    <property type="component" value="Unassembled WGS sequence"/>
</dbReference>
<feature type="compositionally biased region" description="Basic and acidic residues" evidence="3">
    <location>
        <begin position="18"/>
        <end position="27"/>
    </location>
</feature>
<gene>
    <name evidence="4" type="ORF">ISU07_14495</name>
</gene>
<dbReference type="Gene3D" id="2.150.10.10">
    <property type="entry name" value="Serralysin-like metalloprotease, C-terminal"/>
    <property type="match status" value="4"/>
</dbReference>
<protein>
    <recommendedName>
        <fullName evidence="6">Calcium-binding protein</fullName>
    </recommendedName>
</protein>
<evidence type="ECO:0000256" key="1">
    <source>
        <dbReference type="ARBA" id="ARBA00004613"/>
    </source>
</evidence>
<dbReference type="PANTHER" id="PTHR38340">
    <property type="entry name" value="S-LAYER PROTEIN"/>
    <property type="match status" value="1"/>
</dbReference>
<evidence type="ECO:0000256" key="2">
    <source>
        <dbReference type="ARBA" id="ARBA00022525"/>
    </source>
</evidence>
<dbReference type="InterPro" id="IPR011049">
    <property type="entry name" value="Serralysin-like_metalloprot_C"/>
</dbReference>
<feature type="region of interest" description="Disordered" evidence="3">
    <location>
        <begin position="98"/>
        <end position="117"/>
    </location>
</feature>
<evidence type="ECO:0000313" key="5">
    <source>
        <dbReference type="Proteomes" id="UP000640489"/>
    </source>
</evidence>
<dbReference type="GO" id="GO:0005576">
    <property type="term" value="C:extracellular region"/>
    <property type="evidence" value="ECO:0007669"/>
    <property type="project" value="UniProtKB-SubCell"/>
</dbReference>
<dbReference type="EMBL" id="JADKPN010000008">
    <property type="protein sequence ID" value="MBF4764340.1"/>
    <property type="molecule type" value="Genomic_DNA"/>
</dbReference>
<feature type="compositionally biased region" description="Acidic residues" evidence="3">
    <location>
        <begin position="187"/>
        <end position="196"/>
    </location>
</feature>
<dbReference type="GO" id="GO:0005509">
    <property type="term" value="F:calcium ion binding"/>
    <property type="evidence" value="ECO:0007669"/>
    <property type="project" value="InterPro"/>
</dbReference>
<feature type="compositionally biased region" description="Basic and acidic residues" evidence="3">
    <location>
        <begin position="177"/>
        <end position="186"/>
    </location>
</feature>
<name>A0A930YL73_9ACTN</name>
<sequence length="774" mass="78565">MGTPGDDVIVGLGGSDVVKGRGGDDRVCGGPGDDTLLGGGGTDVLDGGNGDDALHGGRDGWWARGPGDRALLGDVLEPGPGNDLVDGGQDARQRWKPTATFDPEQPSYPDSVDLSSSPEAVEVRLAGAGGRGRARGQGADTIVGQPVLAVVGTAYDDRIVGGPASDVLSGGGGADVLDGRAGRDVLDDVDPQDPEEERWAPSTEVDRLRGGPGADVVMSTWGSDRVRAGGGADLVDMNVGACGRLDGGTGADRLGMRANQRGVAELDIAAGTISGGLDGAPCTVISAFEKYLPTGYTTFVVRGTDSVDRIGVGPPSPRWIWSATDGHTRLVASLRGGNDVVVGSGGDDLIDAGPGADRVRAGGGTDVCLGAEDAAGCEQDSLPGGTPTCDGRTATILAEVAGGRVVGTPQDDVIVGSSVNDRIDGLGGDDTICAGDGADVLRGGSGQDRLFGGPDGVLRYDNDPSRTVLSAIGDAVLPGPGDDLVDLGLDPRQHQGDPGNYDQLEYLPDVLDYSDSPVGVVADLTTTSDVVAVHVGPESDSAVFPPGTMLRASLHADVITGSPGDDVVAGLGGGDVVTGGAGNDSLDGEVSCGWYDACAAADLVPDDLDGGDGVDRLMTRWRAGSSVRGGAGDDWLTVLMDAPGDSHLDGGDGHDTVDLEAALPGRTWHGTVDLGVGTFTYDRRPSGVLGHVASFEELRLDRDDTWTVFGSSGADAIWGAGEVWSRGGDDFVSGTFGDDFIDTGDGHDEVWAYDGQDTCLHAEVTSSCEVKKAD</sequence>
<dbReference type="InterPro" id="IPR018511">
    <property type="entry name" value="Hemolysin-typ_Ca-bd_CS"/>
</dbReference>
<dbReference type="InterPro" id="IPR001343">
    <property type="entry name" value="Hemolysn_Ca-bd"/>
</dbReference>
<reference evidence="4" key="1">
    <citation type="submission" date="2020-11" db="EMBL/GenBank/DDBJ databases">
        <title>Nocardioides sp. nov., isolated from Soil of Cynanchum wilfordii Hemsley rhizosphere.</title>
        <authorList>
            <person name="Lee J.-S."/>
            <person name="Suh M.K."/>
            <person name="Kim J.-S."/>
        </authorList>
    </citation>
    <scope>NUCLEOTIDE SEQUENCE</scope>
    <source>
        <strain evidence="4">KCTC 19275</strain>
    </source>
</reference>
<feature type="region of interest" description="Disordered" evidence="3">
    <location>
        <begin position="1"/>
        <end position="49"/>
    </location>
</feature>
<dbReference type="PANTHER" id="PTHR38340:SF1">
    <property type="entry name" value="S-LAYER PROTEIN"/>
    <property type="match status" value="1"/>
</dbReference>
<feature type="region of interest" description="Disordered" evidence="3">
    <location>
        <begin position="166"/>
        <end position="198"/>
    </location>
</feature>
<dbReference type="Pfam" id="PF00353">
    <property type="entry name" value="HemolysinCabind"/>
    <property type="match status" value="7"/>
</dbReference>
<comment type="subcellular location">
    <subcellularLocation>
        <location evidence="1">Secreted</location>
    </subcellularLocation>
</comment>
<dbReference type="SUPFAM" id="SSF51120">
    <property type="entry name" value="beta-Roll"/>
    <property type="match status" value="4"/>
</dbReference>
<evidence type="ECO:0008006" key="6">
    <source>
        <dbReference type="Google" id="ProtNLM"/>
    </source>
</evidence>
<evidence type="ECO:0000256" key="3">
    <source>
        <dbReference type="SAM" id="MobiDB-lite"/>
    </source>
</evidence>
<comment type="caution">
    <text evidence="4">The sequence shown here is derived from an EMBL/GenBank/DDBJ whole genome shotgun (WGS) entry which is preliminary data.</text>
</comment>
<dbReference type="PROSITE" id="PS00330">
    <property type="entry name" value="HEMOLYSIN_CALCIUM"/>
    <property type="match status" value="2"/>
</dbReference>
<keyword evidence="2" id="KW-0964">Secreted</keyword>
<evidence type="ECO:0000313" key="4">
    <source>
        <dbReference type="EMBL" id="MBF4764340.1"/>
    </source>
</evidence>
<feature type="compositionally biased region" description="Gly residues" evidence="3">
    <location>
        <begin position="29"/>
        <end position="49"/>
    </location>
</feature>
<dbReference type="InterPro" id="IPR050557">
    <property type="entry name" value="RTX_toxin/Mannuronan_C5-epim"/>
</dbReference>
<dbReference type="PRINTS" id="PR00313">
    <property type="entry name" value="CABNDNGRPT"/>
</dbReference>